<dbReference type="FunFam" id="2.60.40.10:FF:000652">
    <property type="entry name" value="obscurin isoform X3"/>
    <property type="match status" value="1"/>
</dbReference>
<organism evidence="30 31">
    <name type="scientific">Zalophus californianus</name>
    <name type="common">California sealion</name>
    <dbReference type="NCBI Taxonomy" id="9704"/>
    <lineage>
        <taxon>Eukaryota</taxon>
        <taxon>Metazoa</taxon>
        <taxon>Chordata</taxon>
        <taxon>Craniata</taxon>
        <taxon>Vertebrata</taxon>
        <taxon>Euteleostomi</taxon>
        <taxon>Mammalia</taxon>
        <taxon>Eutheria</taxon>
        <taxon>Laurasiatheria</taxon>
        <taxon>Carnivora</taxon>
        <taxon>Caniformia</taxon>
        <taxon>Pinnipedia</taxon>
        <taxon>Otariidae</taxon>
        <taxon>Zalophus</taxon>
    </lineage>
</organism>
<dbReference type="InterPro" id="IPR036028">
    <property type="entry name" value="SH3-like_dom_sf"/>
</dbReference>
<dbReference type="FunFam" id="2.60.40.10:FF:001174">
    <property type="entry name" value="Obscurin, cytoskeletal calmodulin and titin-interacting RhoGEF"/>
    <property type="match status" value="1"/>
</dbReference>
<proteinExistence type="inferred from homology"/>
<reference evidence="31" key="1">
    <citation type="submission" date="2025-08" db="UniProtKB">
        <authorList>
            <consortium name="RefSeq"/>
        </authorList>
    </citation>
    <scope>IDENTIFICATION</scope>
    <source>
        <tissue evidence="31">Blood</tissue>
    </source>
</reference>
<evidence type="ECO:0000256" key="9">
    <source>
        <dbReference type="ARBA" id="ARBA00022553"/>
    </source>
</evidence>
<feature type="domain" description="Ig-like" evidence="28">
    <location>
        <begin position="2688"/>
        <end position="2760"/>
    </location>
</feature>
<dbReference type="SMART" id="SM00060">
    <property type="entry name" value="FN3"/>
    <property type="match status" value="2"/>
</dbReference>
<evidence type="ECO:0000256" key="11">
    <source>
        <dbReference type="ARBA" id="ARBA00022723"/>
    </source>
</evidence>
<dbReference type="FunFam" id="2.60.40.10:FF:001032">
    <property type="entry name" value="Obscurin, cytoskeletal calmodulin and titin-interacting RhoGEF"/>
    <property type="match status" value="1"/>
</dbReference>
<evidence type="ECO:0000256" key="22">
    <source>
        <dbReference type="ARBA" id="ARBA00048679"/>
    </source>
</evidence>
<accession>A0A6P9FLD9</accession>
<evidence type="ECO:0000256" key="13">
    <source>
        <dbReference type="ARBA" id="ARBA00022741"/>
    </source>
</evidence>
<feature type="domain" description="Ig-like" evidence="28">
    <location>
        <begin position="1704"/>
        <end position="1788"/>
    </location>
</feature>
<dbReference type="FunFam" id="2.60.40.10:FF:000380">
    <property type="entry name" value="obscurin isoform X3"/>
    <property type="match status" value="1"/>
</dbReference>
<keyword evidence="16" id="KW-0460">Magnesium</keyword>
<feature type="domain" description="Ig-like" evidence="28">
    <location>
        <begin position="1159"/>
        <end position="1237"/>
    </location>
</feature>
<dbReference type="Pfam" id="PF22697">
    <property type="entry name" value="SOS1_NGEF_PH"/>
    <property type="match status" value="1"/>
</dbReference>
<keyword evidence="11" id="KW-0479">Metal-binding</keyword>
<feature type="region of interest" description="Disordered" evidence="24">
    <location>
        <begin position="4564"/>
        <end position="4603"/>
    </location>
</feature>
<evidence type="ECO:0000256" key="14">
    <source>
        <dbReference type="ARBA" id="ARBA00022777"/>
    </source>
</evidence>
<dbReference type="GO" id="GO:0005634">
    <property type="term" value="C:nucleus"/>
    <property type="evidence" value="ECO:0007669"/>
    <property type="project" value="UniProtKB-SubCell"/>
</dbReference>
<feature type="domain" description="Ig-like" evidence="28">
    <location>
        <begin position="9"/>
        <end position="99"/>
    </location>
</feature>
<dbReference type="SMART" id="SM00409">
    <property type="entry name" value="IG"/>
    <property type="match status" value="54"/>
</dbReference>
<feature type="domain" description="Ig-like" evidence="28">
    <location>
        <begin position="4591"/>
        <end position="4681"/>
    </location>
</feature>
<gene>
    <name evidence="31" type="primary">OBSCN</name>
</gene>
<feature type="domain" description="Ig-like" evidence="28">
    <location>
        <begin position="3130"/>
        <end position="3213"/>
    </location>
</feature>
<keyword evidence="6 23" id="KW-0728">SH3 domain</keyword>
<feature type="domain" description="Ig-like" evidence="28">
    <location>
        <begin position="2509"/>
        <end position="2592"/>
    </location>
</feature>
<keyword evidence="8" id="KW-0723">Serine/threonine-protein kinase</keyword>
<dbReference type="InterPro" id="IPR011993">
    <property type="entry name" value="PH-like_dom_sf"/>
</dbReference>
<dbReference type="RefSeq" id="XP_035583512.1">
    <property type="nucleotide sequence ID" value="XM_035727619.1"/>
</dbReference>
<feature type="domain" description="DH" evidence="27">
    <location>
        <begin position="5657"/>
        <end position="5841"/>
    </location>
</feature>
<dbReference type="FunFam" id="2.60.40.10:FF:000954">
    <property type="entry name" value="Obscurin, cytoskeletal calmodulin and titin-interacting RhoGEF"/>
    <property type="match status" value="1"/>
</dbReference>
<evidence type="ECO:0000256" key="6">
    <source>
        <dbReference type="ARBA" id="ARBA00022443"/>
    </source>
</evidence>
<dbReference type="SMART" id="SM00325">
    <property type="entry name" value="RhoGEF"/>
    <property type="match status" value="1"/>
</dbReference>
<feature type="domain" description="Ig-like" evidence="28">
    <location>
        <begin position="3306"/>
        <end position="3389"/>
    </location>
</feature>
<evidence type="ECO:0000256" key="20">
    <source>
        <dbReference type="ARBA" id="ARBA00023319"/>
    </source>
</evidence>
<evidence type="ECO:0000256" key="7">
    <source>
        <dbReference type="ARBA" id="ARBA00022490"/>
    </source>
</evidence>
<dbReference type="FunFam" id="2.60.40.10:FF:001214">
    <property type="entry name" value="Obscurin, cytoskeletal calmodulin and titin-interacting RhoGEF"/>
    <property type="match status" value="1"/>
</dbReference>
<evidence type="ECO:0000259" key="27">
    <source>
        <dbReference type="PROSITE" id="PS50010"/>
    </source>
</evidence>
<evidence type="ECO:0000259" key="26">
    <source>
        <dbReference type="PROSITE" id="PS50003"/>
    </source>
</evidence>
<keyword evidence="10" id="KW-0808">Transferase</keyword>
<feature type="domain" description="Ig-like" evidence="28">
    <location>
        <begin position="5223"/>
        <end position="5312"/>
    </location>
</feature>
<dbReference type="Gene3D" id="2.60.40.10">
    <property type="entry name" value="Immunoglobulins"/>
    <property type="match status" value="57"/>
</dbReference>
<feature type="domain" description="Ig-like" evidence="28">
    <location>
        <begin position="1340"/>
        <end position="1433"/>
    </location>
</feature>
<keyword evidence="12" id="KW-0677">Repeat</keyword>
<evidence type="ECO:0000256" key="8">
    <source>
        <dbReference type="ARBA" id="ARBA00022527"/>
    </source>
</evidence>
<dbReference type="FunFam" id="2.60.40.10:FF:000872">
    <property type="entry name" value="Obscurin, cytoskeletal calmodulin and titin-interacting RhoGEF"/>
    <property type="match status" value="1"/>
</dbReference>
<dbReference type="FunFam" id="2.60.40.10:FF:000050">
    <property type="entry name" value="Titin isoform B"/>
    <property type="match status" value="3"/>
</dbReference>
<comment type="catalytic activity">
    <reaction evidence="21">
        <text>L-threonyl-[protein] + ATP = O-phospho-L-threonyl-[protein] + ADP + H(+)</text>
        <dbReference type="Rhea" id="RHEA:46608"/>
        <dbReference type="Rhea" id="RHEA-COMP:11060"/>
        <dbReference type="Rhea" id="RHEA-COMP:11605"/>
        <dbReference type="ChEBI" id="CHEBI:15378"/>
        <dbReference type="ChEBI" id="CHEBI:30013"/>
        <dbReference type="ChEBI" id="CHEBI:30616"/>
        <dbReference type="ChEBI" id="CHEBI:61977"/>
        <dbReference type="ChEBI" id="CHEBI:456216"/>
        <dbReference type="EC" id="2.7.11.1"/>
    </reaction>
</comment>
<dbReference type="FunFam" id="2.60.40.10:FF:000523">
    <property type="entry name" value="obscurin isoform X4"/>
    <property type="match status" value="1"/>
</dbReference>
<feature type="domain" description="SH3" evidence="25">
    <location>
        <begin position="5564"/>
        <end position="5631"/>
    </location>
</feature>
<dbReference type="FunFam" id="2.60.40.10:FF:000917">
    <property type="entry name" value="Obscurin, cytoskeletal calmodulin and titin-interacting RhoGEF"/>
    <property type="match status" value="1"/>
</dbReference>
<feature type="domain" description="Ig-like" evidence="28">
    <location>
        <begin position="5978"/>
        <end position="6061"/>
    </location>
</feature>
<feature type="domain" description="Ig-like" evidence="28">
    <location>
        <begin position="3218"/>
        <end position="3301"/>
    </location>
</feature>
<comment type="subcellular location">
    <subcellularLocation>
        <location evidence="3">Cytoplasm</location>
    </subcellularLocation>
    <subcellularLocation>
        <location evidence="2">Nucleus</location>
    </subcellularLocation>
</comment>
<keyword evidence="17" id="KW-0112">Calmodulin-binding</keyword>
<dbReference type="InterPro" id="IPR052385">
    <property type="entry name" value="Obscurin/Obscurin-like_Reg"/>
</dbReference>
<dbReference type="InterPro" id="IPR003598">
    <property type="entry name" value="Ig_sub2"/>
</dbReference>
<dbReference type="InterPro" id="IPR036179">
    <property type="entry name" value="Ig-like_dom_sf"/>
</dbReference>
<comment type="cofactor">
    <cofactor evidence="1">
        <name>Mg(2+)</name>
        <dbReference type="ChEBI" id="CHEBI:18420"/>
    </cofactor>
</comment>
<feature type="region of interest" description="Disordered" evidence="24">
    <location>
        <begin position="5519"/>
        <end position="5561"/>
    </location>
</feature>
<dbReference type="OrthoDB" id="10072266at2759"/>
<dbReference type="SMART" id="SM00015">
    <property type="entry name" value="IQ"/>
    <property type="match status" value="1"/>
</dbReference>
<evidence type="ECO:0000256" key="21">
    <source>
        <dbReference type="ARBA" id="ARBA00047899"/>
    </source>
</evidence>
<dbReference type="SUPFAM" id="SSF49265">
    <property type="entry name" value="Fibronectin type III"/>
    <property type="match status" value="2"/>
</dbReference>
<dbReference type="InterPro" id="IPR000048">
    <property type="entry name" value="IQ_motif_EF-hand-BS"/>
</dbReference>
<feature type="domain" description="Ig-like" evidence="28">
    <location>
        <begin position="793"/>
        <end position="881"/>
    </location>
</feature>
<evidence type="ECO:0000259" key="28">
    <source>
        <dbReference type="PROSITE" id="PS50835"/>
    </source>
</evidence>
<dbReference type="FunFam" id="2.60.40.10:FF:001103">
    <property type="entry name" value="Obscurin, cytoskeletal calmodulin and titin-interacting RhoGEF"/>
    <property type="match status" value="1"/>
</dbReference>
<dbReference type="InterPro" id="IPR001452">
    <property type="entry name" value="SH3_domain"/>
</dbReference>
<dbReference type="CTD" id="84033"/>
<feature type="domain" description="Ig-like" evidence="28">
    <location>
        <begin position="2239"/>
        <end position="2323"/>
    </location>
</feature>
<dbReference type="GO" id="GO:0005737">
    <property type="term" value="C:cytoplasm"/>
    <property type="evidence" value="ECO:0007669"/>
    <property type="project" value="UniProtKB-SubCell"/>
</dbReference>
<dbReference type="InterPro" id="IPR003599">
    <property type="entry name" value="Ig_sub"/>
</dbReference>
<dbReference type="PROSITE" id="PS50853">
    <property type="entry name" value="FN3"/>
    <property type="match status" value="2"/>
</dbReference>
<dbReference type="GO" id="GO:0005516">
    <property type="term" value="F:calmodulin binding"/>
    <property type="evidence" value="ECO:0007669"/>
    <property type="project" value="UniProtKB-KW"/>
</dbReference>
<dbReference type="InterPro" id="IPR055251">
    <property type="entry name" value="SOS1_NGEF_PH"/>
</dbReference>
<dbReference type="FunFam" id="2.60.40.10:FF:000707">
    <property type="entry name" value="Obscurin, cytoskeletal calmodulin and titin-interacting RhoGEF"/>
    <property type="match status" value="1"/>
</dbReference>
<feature type="compositionally biased region" description="Basic and acidic residues" evidence="24">
    <location>
        <begin position="4759"/>
        <end position="4778"/>
    </location>
</feature>
<dbReference type="GO" id="GO:0004674">
    <property type="term" value="F:protein serine/threonine kinase activity"/>
    <property type="evidence" value="ECO:0007669"/>
    <property type="project" value="UniProtKB-KW"/>
</dbReference>
<keyword evidence="14" id="KW-0418">Kinase</keyword>
<keyword evidence="30" id="KW-1185">Reference proteome</keyword>
<evidence type="ECO:0000256" key="10">
    <source>
        <dbReference type="ARBA" id="ARBA00022679"/>
    </source>
</evidence>
<dbReference type="SUPFAM" id="SSF50729">
    <property type="entry name" value="PH domain-like"/>
    <property type="match status" value="1"/>
</dbReference>
<dbReference type="FunFam" id="2.60.40.10:FF:000747">
    <property type="entry name" value="obscurin isoform X6"/>
    <property type="match status" value="1"/>
</dbReference>
<evidence type="ECO:0000256" key="15">
    <source>
        <dbReference type="ARBA" id="ARBA00022840"/>
    </source>
</evidence>
<evidence type="ECO:0000259" key="25">
    <source>
        <dbReference type="PROSITE" id="PS50002"/>
    </source>
</evidence>
<evidence type="ECO:0000256" key="24">
    <source>
        <dbReference type="SAM" id="MobiDB-lite"/>
    </source>
</evidence>
<feature type="region of interest" description="Disordered" evidence="24">
    <location>
        <begin position="6301"/>
        <end position="6342"/>
    </location>
</feature>
<dbReference type="InterPro" id="IPR035526">
    <property type="entry name" value="Obscurin_SH3"/>
</dbReference>
<dbReference type="InterPro" id="IPR013098">
    <property type="entry name" value="Ig_I-set"/>
</dbReference>
<feature type="compositionally biased region" description="Low complexity" evidence="24">
    <location>
        <begin position="5544"/>
        <end position="5553"/>
    </location>
</feature>
<dbReference type="FunFam" id="2.60.40.10:FF:000075">
    <property type="entry name" value="Obscurin, cytoskeletal calmodulin and titin-interacting RhoGEF"/>
    <property type="match status" value="4"/>
</dbReference>
<dbReference type="FunFam" id="2.60.40.10:FF:000989">
    <property type="entry name" value="Obscurin, cytoskeletal calmodulin and titin-interacting RhoGEF"/>
    <property type="match status" value="1"/>
</dbReference>
<comment type="similarity">
    <text evidence="4">Belongs to the protein kinase superfamily. CAMK Ser/Thr protein kinase family.</text>
</comment>
<feature type="domain" description="Ig-like" evidence="28">
    <location>
        <begin position="3746"/>
        <end position="3829"/>
    </location>
</feature>
<keyword evidence="15" id="KW-0067">ATP-binding</keyword>
<keyword evidence="7" id="KW-0963">Cytoplasm</keyword>
<feature type="domain" description="Ig-like" evidence="28">
    <location>
        <begin position="1882"/>
        <end position="1973"/>
    </location>
</feature>
<evidence type="ECO:0000313" key="30">
    <source>
        <dbReference type="Proteomes" id="UP000515165"/>
    </source>
</evidence>
<sequence>MDHSFSGAPRFLTRPKAFVVSVGKDATLSCQIVGNPTPHVSWEKDQQPVEAGARFRLAQDGDLYRLTILDLALGDSGQYVCRARNAIGEAFAAVGLQVDAEAACAEQAPHFLLRPTSIRVREGAEATFRCRVRGSPPMAVSWAKDGRRLGAPDGPRVRVEASGEASALRIQAARPRDGGTYTVRAENPLGAASADAALTVDADADTAGPPGASTAALLAHLQRRREAMRAEGAPASPPGSGTRTCTVTEGKHARLSCYVTGEPKPETVWKKDGQLVVEGRRHAVYEDAQENFVLKILFCKQSDRGLYTCTASNLVGQTYSSVLVVVREPAVPFRKRLQDLEVPEKESATFQCEVELPTTEAAWYKEETRLWASAKYGIEEAGTERRLTVRNVSADDDAVYICETAEGSRTVAELAVQGNLLRKLPRKTAVRVGDTAMFCVELARPEDSVHWLRNQEEVVAGGRVAITTEGTCHTLTISKCSLEDMGEVTFTAGDCRTSTQFFVSAPRKPPLHAPEAPEVKARTECSVTLGWSPPPHGDRPVPIDGYLVEKKRLGAYTWSRCHEAKWVDVHELTVAGVSEEGDFQFRVSAVNSFGHSPYLEFPQTVHLAPQLAVRMPLKAVEAVEGGEVTFSVDLTLASVGEWFLDGRALKASSVYVIRHEGTRHALTIRSVSASLHGAELKFVANGIESSIRMEVRAAPGLTTKRPVAAVREVLARLHEEAQLLAELSDQAAAVTWLKDGHALPPGPKYEVQATAGQWALLVRDVVRDDAGLYECVSHGGRVAYQLLVQGLTPFLHKDTAGGCVDAVAGGPAHFECETSEAHVCVRWYKDGTELSRSSQRFLQEDVGTRHRLVAASVTRQDEGTYSCRVGEDSVDFQLRVSEPSVVFAKEQPARSEVQAKAGASATLSCEVAQAQTEVTWYKDGKKLSASSRVHVEAKGCSRRLVVQQVGKADAGEYRCEAGGQKVSFHLDVAEPSVVFAKEQPARSEVQAKAGASATLSCEVAQAQTEVTWYKDGKKLSASSRVHVEAKGCSRRLVVQQVGKADAGEYSCEAGGQKVSFHLDVAEPSVVFAKDQPARSEVQAKAGASATLSCEVAQAQTEVTWYKDGKKLSASSRVHVEAKGSSRRLVVQQVGKADAGEYSCEAGGQKVSFHLDVAEPSVVFAKEQPARSEVQAKAGASTTLSCEVAQAQTEVTWYKDGKKLSASSRVHVEAKGCSRRLVVQQVGKADAGEYRCEAGGQKVTFRLDVAEPEPEPPALERPGRREPLVVREHEDIVLTATRATPSVAAVTWLKDGVEIRRSKRHETASLGDTHTLTIHSAQTLDSAVYSCRVGAEVQDFPVQVEEVAAKFCRPLEHVSGELGSAVTLVCELSPPQAEVVWRCGSTQLRAGKRFQIEAAGPRRSLTVSGLRLEDAGEYACETRDDRTSAQLTVSTPRTVKFTAALSAVVAEEGHEATFQCVVSPGDAAVTWFRDGALLQPSEKFLIAQSGAGHSLTISGLTLEDAGEITAEAEGVRSSAALRVREAPVLFRKKLEPQTVEERSSVTMEVELTRPWPEVKWTRNAVALVPGKNVEIHAESTSHRLVLRCVSFSDRGFYGCETPDDKTQAKLTVEMRRVQLVRGLQAVEAWEQGAVSMEVKLSHDHVEGSWTRDGLRLQPGPTCQLAVHGPIHTLTLLELRPQDGGLIAFKAEGVHTSARLTVTELPVRFSRPLQDTVATEKDKVTLECELSRPNVDVRWLKDGVELRVGKTVGMVAQGACRSLIIYRCELGDQGVYVCDAHDAQSSASLTVQGRKVQIVRPLEDVEVMEKEGATFSCEVSLDEVPAQWFWEGSKLRPSDNVRIRQEGRKYTLLYRRVLAEDAGEIRFVAESAESRAELRVKELPVAILRPLRDKIAMEKHRGVLECQMSRASAQVQWFKGSVELQPGPKYEMVSDGLYRKLIIKDVQPEDEDTYTCDAGDVKTSAQFFVEEQSITIVRGLQDVTVMEPAPAWFECETSIPSVRPPKWLLGKTVLQAGADVGMEQEGTVHRLTLRRTCSTMTGPVHFTIGKSRSTARLVVSDIPMVLARPLEPKAGREQQSVVLSCDFRPTPKAVQWYKGDTPVAPSEKFRMRLEGHMAELRILRLTPADAGVYRCQAGSAHSSAAVTVEAREVTVTQPMQDADVTEEGRACFSCELSHEDEELEWSLNGTPLYNDSFHEIAHEGRRHTLVLKRVRRADAGTVHARSPKVSATARLEVKAKPVVFLKALDDVSAEERGTLALQCEVSDPQARVVWRRDGVELGPSDKYDFLHTAGTRGLVVHDLSRDDTGLYTCSVGSEETRARVSVHDLHVGITKRLKSVEVLEGQSCSFECVVSHENTGDVATWTVGGKTAGGSGRFRATRQGRKYTLAVRDAAPSDAGEVVFSVRDLTSKASLIVRERPAHITKPLEGRQAAAGEDVVLSCELSRAGAPVRWLRAGKAIHESQKYDLVTEGTRAMLVVRAVSPKDSGEYTCETEASKSTASLLVEEKANRFTEELADLQAEEKGMAVFVCKTEHPAATVTWRKGLTELHASGKYTPSQEGLTLKLTIRALDKADTDTYTCDIGQARSQARLLVQGQRVLITEDLEDVEVREGCSATFSCRISPADYGPVHWFLDKTPLHPNELNEIEVQPGGYHVLTLRQLALKDSGTVHFEAGDQRASATLRVTEKPSVFSRELTDATVTEGEDLTLVCETTALDSPVCWTKDGKALRPSVRCQLSQEGHRAQLVIAGATLQDGGRYRCESGGSWSSAIVRVHARPARFQEGLKDLEVLEGGAATLRCTLSSVVTPVEWRRGDEVLRPGGKYRLCQEGTVLELVVRDLRPQDSGQYSCCFGDQMTFATLTVRALPAEFIGRLRSKEATEGATATLRCELSKEAPVEWKKGPETLRAGDRVSLRQDGAVCELEIRGLTMADAGEYSCMCGKERTSATLTVRALPAKFTKSLRSEEATEGATATLHCELSKAAPVEWKKGPETLRAGDRVSLRQDGTVCELEIRGLTVADAGEYSCVCGQERTSATLTVRALPAKFTKGLRKEEATEGATATLHCELSKAAPVEWKKGPETLRAGDRVSLRQDGTVCELEIRGLAMVDAGEYSCVCGKERTSATLTVRALPAKFTKSLRSEEATEGATATLHCELSKAAPVEWKKGPETLRAGDRVSLRQDGTVCELEIRGLTVADAGEYSCVCGKERTSATLTVRALPAKFTKGLRKEEATEGATATLHCELSKAAPVEWKKGPETLRAGDRVSLRQDGTVCELEIRGLAVADAGVYSCVCGQERTSATLTVRALPAKFTKSLRSEKATEGATATLHCELSKAAPVEWKKGPETLRAGDRVSLRQDGTVCELEIRGLTVADAGEYSCVCGKERTSATLTVRALPAKFTKGLRKEEATEGATATLHCELSKAAPVEWKKGPETLRAGDRVSLRQDGTVCELEIRGLAVADAGEYSCVCGQERTSATLTVRALPAKFTKSLRSEEATEGATATLHCELSKAAPVEWKKGPETLRAGDRVSLRQDGTVCELEIRGLTVADAGEYSCVCGQERTSATLTVRALPAKFTKGLRKEEATEGATATLHCELSKAAPVEWKKGPETLRAGDRVSLRQDGTVCELEIRGLAVADAGEYSCVCGQERTSATLTVRALPAKFTKGLRKEEATEGATATLHCELSKAAPVEWKKGPETLRAGDRVSLRQDGTVCELDIRGLAVADAGEYSCVCGQERTSATLTVRALPAKFTKSLRSEEATEGATATLHCELSKAAPVEWKKGPETLRAGDRVSLRQDGTVCELEIRGLAVADAGEYSCVCGQERTSATLTVRAAQVVFREPLQSLQAEEGSSVTLRCELSQPNATVVWSKGGLELQADGRREPRQRGPTVELVLRDLRREDSGEYTCACGPRATSATLTITAAPARFLRELQSQEVDEGATARLHCELSQEGASVEWHKGSLQLFPCAKYQMVQEGRTAELLVHGAEQEDAGHYTCDTGHTQSTASLSVRVPRPTFQEELQSTEQEVGGVARLCCQLSEAETGVPVQWLKEGVELHGSPKYEIRCLGTTCELLIHGLEAKDTGEYVCVAGGQKTVASVMVKEPEVTIVRGLVDAEAQVDGDVEFTCEVSRDGVADVEWRLQGLPLQSNEVTEVSVRGGRTHTLRLKGVTPEDAGTVSFHVGMHTSSARLTVQVPEVTIVEPLQDLQLSEGQDAHFRCQLSRASGQGARWALGGVPLQANEMNDITVEHGTLHLLTLRKVTLEDAGTISFQVGSCSSEARLKVTAKNSVVRGLENVDALEGGEALFECRLSRPEVAAHTWLRDDEPVHTSENTEVVYLENGLRHLLLLKNLRLQDTCRVTFLAGGVVTSAFLTVRGWRLDVLEPPQDATVRAGGRASFGCSLSEAVPVGEATWYINGAAVQPDDPDWMVTADGSHHTLQLRAAQPHHAGEVTFAARDAVASARLTVLGLPDPPEDAEVVARSGRSVTLSWVAPASDGGGGLYGYRVELKAAATGEWRLCHELVPGPECVVDGLAPGETYRFRVAAVGPAGAGEPVHLPQTVRLEPQEPEPAAPAPAPPAPARPAPTPPAPAHPAPAPPAPESRQVAAGEDVCLECQVAEAGEVVWLKGTELIQPSGRFQVLCRAERQTLVIRGFSEEDQGEYHCCRAQDPISSAAASFQVVLAPGSGEEAPAQPSLPPEAAQEGDLHLLWEALARKRRMSREPTLDSISELPEEDGHSQRLQHEPEEAARDLSEDYSTADELARSGEADLSHTSSDDESRAGTPALVTYLKKAGRPSTSPLVSKAGVPTVPPGKPQKHQEQPAAVCPPLGDLSDPSMDKAAVKIQAAFKGYKVRKEMKQQEGPVFSRTFGDTEAQVGDVLRLECVVSSKADVRARWLKDGVELTDGRHHHIDQLADGTCSLLVTGLGRADAGHYTCQVSSKFGHVAHSACVVVSGTESEAESSSGGELDDAFRRAARRLHRLFRTKSPAEVSDEEIFLSADEGSAQPEEPGDWQTYHEDEHFVYIRFESLAESHRAATCFREMFGTMGIGVDISLLEQGPRGVEMRISKMGPAPATPQEMVPRPQTAEAAPVFLTGLQDQEVLDGYPVSFDCVVTGQPVPTVCWFKDGRMLEEDDHYMISEDQQGGHQLIITAVVPADMGVYRCMAENSVGVSSTKAELRVDLTSTDYETAADATETSSYFSAQGYLSSREQEGTESTSEEGQLPQVVEELKDLQVAPGTRLAKFQLKVKGYPTPRLYWFKDGQPLTASEHIRMADRKTLHTLEVLSVTREDAGQYSAYISNAAGAAYSSARLLVRGPKDPEEKPAPDAHQQLVPPRFLERFASKKVNKGSSITFSVKVEGCPAPAVHWLREEAERGVLWIGPDTPGYTVARSAQRHSLVLLDVGRQHRGTYICIATSTAGQALCSAGLHVSGLPEEAGAADERAGGKEVLISSFLQGTQAVSAQMSEPVGFADLAGQRKEPPVVEARGHLSLAEVGTEEFLQKLTSQITEIVSAKITQAKLQVPGGDSDEESRTPSASPWHGRSRPSSSVQESSSESEDGDSRGEIFDIYVVTADYLPLGAEQDAISLREGQYVEVLDSAHPLRWLVRTKPTKSSPSRQGWVSPAYLDKRLKLSPEWGPTEAPEFPGEAVSEDEYKTRLSSIIQELLSSEQAFVGKLQFLQDHHIQHLERCPHVPTAVASQKAVIFRNVQDISHFHGSFQQELQNCDTDDDVAMCFIKNQEAFEKYLDFLVGRVQAESAVVSTAVQDFYKKYTEEVLSAADPSQPPPPPLQHFLERPVQRIQQYQALLKELIRNKARNGQNCALLEQAYALVSALPQRAENQLHVSLMENYPGTLEALGEPIRQGHFIVWEGAPGARMPWKGHHRHVFLFRHHLVVCKTRRDSRTDTFSYVFRNMMKLSSIDLNDQVEGDDRAFEIWHEREDSVRKYLLQARTVITKNSWVKEICSIQQRLALPVWHPPDFEEELADCTAELGETVKLACRVTGTPKPVVSWYKDGKPVEVDPHHILIEDPDGSCALILDNLTGVDSGQYMCFAASAAGNASTLGKILVQVPPRFVKKVRAVPFVEGEDAQVTCTIEGAPHPQIRWYKDGALITPSSKYRTLSEPRSGLMVLEILTASKDDLGHYECELVNRLGSARGGAELCMQSPAVRAREQLHREQLAAMEVTEQETKVPKKTVIIEETITTVVKSPRGRRRSPNKSPSRSPSRRTASPPRPGQLASELLYSPGASQPCRPEVEPGWRPTVPTLYVTEPESHTPGLPQGTRPQPKWVEVEETIEVRVKKTGSRGASPAREAPDSSAGLLFTLPGGTPIGDPNANNSNNNLLAQEPQAQGRALVSTGEPLIFCMDTGPEETCEPFPPQAAEEETPVEEVEEVEGGGALLTEEPLGTNSLWGRDPKILTHDGRVLTLADLEDYVPREGETFGCHGPVPSTSDDPPCEVSVLQREISEPTVGQPVLLNVGRPLGPRNPPSFFSRREASPLGPQVLGPTGVSFCMQEARAGGAASWKPSFCIQVQRSADSGQSSFKTEVSTQTVSFGTVGETVTLHICPDGDKAPGPAQG</sequence>
<feature type="domain" description="Ig-like" evidence="28">
    <location>
        <begin position="3658"/>
        <end position="3741"/>
    </location>
</feature>
<feature type="domain" description="Ig-like" evidence="28">
    <location>
        <begin position="3833"/>
        <end position="3918"/>
    </location>
</feature>
<dbReference type="Gene3D" id="2.30.29.30">
    <property type="entry name" value="Pleckstrin-homology domain (PH domain)/Phosphotyrosine-binding domain (PTB)"/>
    <property type="match status" value="1"/>
</dbReference>
<dbReference type="PROSITE" id="PS50002">
    <property type="entry name" value="SH3"/>
    <property type="match status" value="1"/>
</dbReference>
<dbReference type="PANTHER" id="PTHR35971">
    <property type="entry name" value="SI:DKEY-31G6.6"/>
    <property type="match status" value="1"/>
</dbReference>
<dbReference type="CDD" id="cd00063">
    <property type="entry name" value="FN3"/>
    <property type="match status" value="2"/>
</dbReference>
<feature type="domain" description="Ig-like" evidence="28">
    <location>
        <begin position="329"/>
        <end position="412"/>
    </location>
</feature>
<feature type="domain" description="Ig-like" evidence="28">
    <location>
        <begin position="1067"/>
        <end position="1145"/>
    </location>
</feature>
<feature type="domain" description="Ig-like" evidence="28">
    <location>
        <begin position="4013"/>
        <end position="4105"/>
    </location>
</feature>
<feature type="domain" description="Fibronectin type-III" evidence="29">
    <location>
        <begin position="4470"/>
        <end position="4564"/>
    </location>
</feature>
<evidence type="ECO:0000256" key="19">
    <source>
        <dbReference type="ARBA" id="ARBA00023242"/>
    </source>
</evidence>
<dbReference type="CDD" id="cd23767">
    <property type="entry name" value="IQCD"/>
    <property type="match status" value="1"/>
</dbReference>
<dbReference type="GO" id="GO:0005085">
    <property type="term" value="F:guanyl-nucleotide exchange factor activity"/>
    <property type="evidence" value="ECO:0007669"/>
    <property type="project" value="InterPro"/>
</dbReference>
<dbReference type="PROSITE" id="PS50003">
    <property type="entry name" value="PH_DOMAIN"/>
    <property type="match status" value="1"/>
</dbReference>
<keyword evidence="13" id="KW-0547">Nucleotide-binding</keyword>
<feature type="domain" description="Ig-like" evidence="28">
    <location>
        <begin position="699"/>
        <end position="775"/>
    </location>
</feature>
<feature type="domain" description="Ig-like" evidence="28">
    <location>
        <begin position="3923"/>
        <end position="4007"/>
    </location>
</feature>
<feature type="domain" description="Ig-like" evidence="28">
    <location>
        <begin position="109"/>
        <end position="199"/>
    </location>
</feature>
<dbReference type="Gene3D" id="2.30.30.40">
    <property type="entry name" value="SH3 Domains"/>
    <property type="match status" value="1"/>
</dbReference>
<feature type="domain" description="Ig-like" evidence="28">
    <location>
        <begin position="2777"/>
        <end position="2861"/>
    </location>
</feature>
<feature type="domain" description="Ig-like" evidence="28">
    <location>
        <begin position="2419"/>
        <end position="2501"/>
    </location>
</feature>
<evidence type="ECO:0000256" key="4">
    <source>
        <dbReference type="ARBA" id="ARBA00006692"/>
    </source>
</evidence>
<evidence type="ECO:0000259" key="29">
    <source>
        <dbReference type="PROSITE" id="PS50853"/>
    </source>
</evidence>
<evidence type="ECO:0000256" key="1">
    <source>
        <dbReference type="ARBA" id="ARBA00001946"/>
    </source>
</evidence>
<feature type="domain" description="Ig-like" evidence="28">
    <location>
        <begin position="2061"/>
        <end position="2152"/>
    </location>
</feature>
<name>A0A6P9FLD9_ZALCA</name>
<evidence type="ECO:0000256" key="2">
    <source>
        <dbReference type="ARBA" id="ARBA00004123"/>
    </source>
</evidence>
<dbReference type="FunFam" id="2.60.40.10:FF:001295">
    <property type="entry name" value="Obscurin, cytoskeletal calmodulin and titin-interacting RhoGEF"/>
    <property type="match status" value="1"/>
</dbReference>
<dbReference type="FunFam" id="2.60.40.10:FF:000773">
    <property type="entry name" value="obscurin isoform X4"/>
    <property type="match status" value="1"/>
</dbReference>
<dbReference type="InterPro" id="IPR003961">
    <property type="entry name" value="FN3_dom"/>
</dbReference>
<protein>
    <recommendedName>
        <fullName evidence="5">non-specific serine/threonine protein kinase</fullName>
        <ecNumber evidence="5">2.7.11.1</ecNumber>
    </recommendedName>
</protein>
<feature type="domain" description="Ig-like" evidence="28">
    <location>
        <begin position="3042"/>
        <end position="3125"/>
    </location>
</feature>
<dbReference type="PROSITE" id="PS50835">
    <property type="entry name" value="IG_LIKE"/>
    <property type="match status" value="44"/>
</dbReference>
<feature type="domain" description="Ig-like" evidence="28">
    <location>
        <begin position="1255"/>
        <end position="1332"/>
    </location>
</feature>
<dbReference type="InterPro" id="IPR035899">
    <property type="entry name" value="DBL_dom_sf"/>
</dbReference>
<feature type="compositionally biased region" description="Pro residues" evidence="24">
    <location>
        <begin position="4566"/>
        <end position="4598"/>
    </location>
</feature>
<dbReference type="FunFam" id="2.60.40.10:FF:000866">
    <property type="entry name" value="Obscurin, cytoskeletal calmodulin and titin-interacting RhoGEF"/>
    <property type="match status" value="1"/>
</dbReference>
<dbReference type="FunFam" id="2.60.40.10:FF:000228">
    <property type="entry name" value="obscurin isoform X4"/>
    <property type="match status" value="14"/>
</dbReference>
<dbReference type="Proteomes" id="UP000515165">
    <property type="component" value="Chromosome 5"/>
</dbReference>
<dbReference type="SMART" id="SM00233">
    <property type="entry name" value="PH"/>
    <property type="match status" value="1"/>
</dbReference>
<feature type="domain" description="Ig-like" evidence="28">
    <location>
        <begin position="234"/>
        <end position="320"/>
    </location>
</feature>
<dbReference type="FunFam" id="2.30.30.40:FF:000124">
    <property type="entry name" value="obscurin isoform X2"/>
    <property type="match status" value="1"/>
</dbReference>
<evidence type="ECO:0000256" key="18">
    <source>
        <dbReference type="ARBA" id="ARBA00023157"/>
    </source>
</evidence>
<dbReference type="Pfam" id="PF00612">
    <property type="entry name" value="IQ"/>
    <property type="match status" value="1"/>
</dbReference>
<dbReference type="PROSITE" id="PS50096">
    <property type="entry name" value="IQ"/>
    <property type="match status" value="1"/>
</dbReference>
<dbReference type="FunFam" id="2.60.40.10:FF:001652">
    <property type="entry name" value="Uncharacterized protein"/>
    <property type="match status" value="2"/>
</dbReference>
<dbReference type="FunFam" id="2.60.40.10:FF:000421">
    <property type="entry name" value="LOW QUALITY PROTEIN: obscurin"/>
    <property type="match status" value="3"/>
</dbReference>
<feature type="domain" description="Ig-like" evidence="28">
    <location>
        <begin position="883"/>
        <end position="961"/>
    </location>
</feature>
<feature type="domain" description="Ig-like" evidence="28">
    <location>
        <begin position="5334"/>
        <end position="5430"/>
    </location>
</feature>
<dbReference type="Pfam" id="PF07679">
    <property type="entry name" value="I-set"/>
    <property type="match status" value="50"/>
</dbReference>
<feature type="domain" description="Ig-like" evidence="28">
    <location>
        <begin position="5082"/>
        <end position="5178"/>
    </location>
</feature>
<dbReference type="InterPro" id="IPR007110">
    <property type="entry name" value="Ig-like_dom"/>
</dbReference>
<feature type="domain" description="Ig-like" evidence="28">
    <location>
        <begin position="975"/>
        <end position="1053"/>
    </location>
</feature>
<dbReference type="CDD" id="cd00096">
    <property type="entry name" value="Ig"/>
    <property type="match status" value="9"/>
</dbReference>
<feature type="region of interest" description="Disordered" evidence="24">
    <location>
        <begin position="6204"/>
        <end position="6259"/>
    </location>
</feature>
<keyword evidence="9" id="KW-0597">Phosphoprotein</keyword>
<feature type="compositionally biased region" description="Low complexity" evidence="24">
    <location>
        <begin position="6217"/>
        <end position="6230"/>
    </location>
</feature>
<dbReference type="CDD" id="cd20971">
    <property type="entry name" value="IgI_1_Titin-A168_like"/>
    <property type="match status" value="1"/>
</dbReference>
<dbReference type="PROSITE" id="PS50010">
    <property type="entry name" value="DH_2"/>
    <property type="match status" value="1"/>
</dbReference>
<feature type="domain" description="Ig-like" evidence="28">
    <location>
        <begin position="3570"/>
        <end position="3653"/>
    </location>
</feature>
<evidence type="ECO:0000256" key="5">
    <source>
        <dbReference type="ARBA" id="ARBA00012513"/>
    </source>
</evidence>
<feature type="domain" description="Fibronectin type-III" evidence="29">
    <location>
        <begin position="513"/>
        <end position="610"/>
    </location>
</feature>
<evidence type="ECO:0000256" key="16">
    <source>
        <dbReference type="ARBA" id="ARBA00022842"/>
    </source>
</evidence>
<dbReference type="GO" id="GO:0046872">
    <property type="term" value="F:metal ion binding"/>
    <property type="evidence" value="ECO:0007669"/>
    <property type="project" value="UniProtKB-KW"/>
</dbReference>
<feature type="domain" description="Ig-like" evidence="28">
    <location>
        <begin position="4193"/>
        <end position="4282"/>
    </location>
</feature>
<dbReference type="KEGG" id="zca:113938919"/>
<dbReference type="InterPro" id="IPR013783">
    <property type="entry name" value="Ig-like_fold"/>
</dbReference>
<dbReference type="FunFam" id="2.60.40.10:FF:000148">
    <property type="entry name" value="titin isoform X1"/>
    <property type="match status" value="2"/>
</dbReference>
<feature type="domain" description="Ig-like" evidence="28">
    <location>
        <begin position="2866"/>
        <end position="2949"/>
    </location>
</feature>
<keyword evidence="20" id="KW-0393">Immunoglobulin domain</keyword>
<feature type="domain" description="PH" evidence="26">
    <location>
        <begin position="5859"/>
        <end position="5968"/>
    </location>
</feature>
<dbReference type="PANTHER" id="PTHR35971:SF4">
    <property type="entry name" value="OBSCURIN"/>
    <property type="match status" value="1"/>
</dbReference>
<dbReference type="FunFam" id="2.30.29.30:FF:000197">
    <property type="entry name" value="obscurin isoform X5"/>
    <property type="match status" value="1"/>
</dbReference>
<dbReference type="InterPro" id="IPR001849">
    <property type="entry name" value="PH_domain"/>
</dbReference>
<dbReference type="InterPro" id="IPR036116">
    <property type="entry name" value="FN3_sf"/>
</dbReference>
<dbReference type="FunFam" id="2.60.40.10:FF:000599">
    <property type="entry name" value="obscurin isoform X3"/>
    <property type="match status" value="1"/>
</dbReference>
<evidence type="ECO:0000256" key="3">
    <source>
        <dbReference type="ARBA" id="ARBA00004496"/>
    </source>
</evidence>
<feature type="domain" description="Ig-like" evidence="28">
    <location>
        <begin position="3482"/>
        <end position="3565"/>
    </location>
</feature>
<dbReference type="Pfam" id="PF00621">
    <property type="entry name" value="RhoGEF"/>
    <property type="match status" value="1"/>
</dbReference>
<dbReference type="GO" id="GO:0005524">
    <property type="term" value="F:ATP binding"/>
    <property type="evidence" value="ECO:0007669"/>
    <property type="project" value="UniProtKB-KW"/>
</dbReference>
<dbReference type="FunFam" id="1.20.900.10:FF:000027">
    <property type="entry name" value="Obscurin, cytoskeletal calmodulin and titin-interacting RhoGEF"/>
    <property type="match status" value="1"/>
</dbReference>
<dbReference type="FunFam" id="2.60.40.10:FF:000979">
    <property type="entry name" value="Obscurin, cytoskeletal calmodulin and titin-interacting RhoGEF"/>
    <property type="match status" value="1"/>
</dbReference>
<feature type="domain" description="Ig-like" evidence="28">
    <location>
        <begin position="1435"/>
        <end position="1521"/>
    </location>
</feature>
<feature type="domain" description="Ig-like" evidence="28">
    <location>
        <begin position="2954"/>
        <end position="3037"/>
    </location>
</feature>
<dbReference type="SUPFAM" id="SSF50044">
    <property type="entry name" value="SH3-domain"/>
    <property type="match status" value="1"/>
</dbReference>
<keyword evidence="18" id="KW-1015">Disulfide bond</keyword>
<feature type="region of interest" description="Disordered" evidence="24">
    <location>
        <begin position="226"/>
        <end position="246"/>
    </location>
</feature>
<dbReference type="GeneID" id="113938919"/>
<keyword evidence="19" id="KW-0539">Nucleus</keyword>
<feature type="domain" description="Ig-like" evidence="28">
    <location>
        <begin position="3394"/>
        <end position="3477"/>
    </location>
</feature>
<dbReference type="FunFam" id="2.60.40.10:FF:000032">
    <property type="entry name" value="palladin isoform X1"/>
    <property type="match status" value="1"/>
</dbReference>
<dbReference type="CDD" id="cd12025">
    <property type="entry name" value="SH3_Obscurin_like"/>
    <property type="match status" value="1"/>
</dbReference>
<dbReference type="InterPro" id="IPR000219">
    <property type="entry name" value="DH_dom"/>
</dbReference>
<feature type="domain" description="Ig-like" evidence="28">
    <location>
        <begin position="1526"/>
        <end position="1610"/>
    </location>
</feature>
<evidence type="ECO:0000256" key="23">
    <source>
        <dbReference type="PROSITE-ProRule" id="PRU00192"/>
    </source>
</evidence>
<evidence type="ECO:0000256" key="17">
    <source>
        <dbReference type="ARBA" id="ARBA00022860"/>
    </source>
</evidence>
<comment type="catalytic activity">
    <reaction evidence="22">
        <text>L-seryl-[protein] + ATP = O-phospho-L-seryl-[protein] + ADP + H(+)</text>
        <dbReference type="Rhea" id="RHEA:17989"/>
        <dbReference type="Rhea" id="RHEA-COMP:9863"/>
        <dbReference type="Rhea" id="RHEA-COMP:11604"/>
        <dbReference type="ChEBI" id="CHEBI:15378"/>
        <dbReference type="ChEBI" id="CHEBI:29999"/>
        <dbReference type="ChEBI" id="CHEBI:30616"/>
        <dbReference type="ChEBI" id="CHEBI:83421"/>
        <dbReference type="ChEBI" id="CHEBI:456216"/>
        <dbReference type="EC" id="2.7.11.1"/>
    </reaction>
</comment>
<dbReference type="SMART" id="SM00408">
    <property type="entry name" value="IGc2"/>
    <property type="match status" value="44"/>
</dbReference>
<evidence type="ECO:0000313" key="31">
    <source>
        <dbReference type="RefSeq" id="XP_035583512.1"/>
    </source>
</evidence>
<feature type="domain" description="Ig-like" evidence="28">
    <location>
        <begin position="4861"/>
        <end position="4952"/>
    </location>
</feature>
<dbReference type="InterPro" id="IPR013106">
    <property type="entry name" value="Ig_V-set"/>
</dbReference>
<feature type="domain" description="Ig-like" evidence="28">
    <location>
        <begin position="6072"/>
        <end position="6162"/>
    </location>
</feature>
<dbReference type="Gene3D" id="1.20.900.10">
    <property type="entry name" value="Dbl homology (DH) domain"/>
    <property type="match status" value="1"/>
</dbReference>
<dbReference type="SUPFAM" id="SSF48065">
    <property type="entry name" value="DBL homology domain (DH-domain)"/>
    <property type="match status" value="1"/>
</dbReference>
<dbReference type="FunFam" id="2.60.40.10:FF:000965">
    <property type="entry name" value="Obscurin, cytoskeletal calmodulin and titin-interacting RhoGEF"/>
    <property type="match status" value="1"/>
</dbReference>
<dbReference type="EC" id="2.7.11.1" evidence="5"/>
<dbReference type="Pfam" id="PF00041">
    <property type="entry name" value="fn3"/>
    <property type="match status" value="1"/>
</dbReference>
<evidence type="ECO:0000256" key="12">
    <source>
        <dbReference type="ARBA" id="ARBA00022737"/>
    </source>
</evidence>
<feature type="region of interest" description="Disordered" evidence="24">
    <location>
        <begin position="4719"/>
        <end position="4821"/>
    </location>
</feature>
<dbReference type="FunFam" id="2.60.40.10:FF:000898">
    <property type="entry name" value="Obscurin, cytoskeletal calmodulin and titin-interacting RhoGEF"/>
    <property type="match status" value="1"/>
</dbReference>
<dbReference type="FunFam" id="2.60.40.10:FF:001212">
    <property type="entry name" value="Obscurin, cytoskeletal calmodulin and titin-interacting RhoGEF"/>
    <property type="match status" value="1"/>
</dbReference>
<feature type="compositionally biased region" description="Basic and acidic residues" evidence="24">
    <location>
        <begin position="4732"/>
        <end position="4751"/>
    </location>
</feature>
<dbReference type="SMART" id="SM00406">
    <property type="entry name" value="IGv"/>
    <property type="match status" value="15"/>
</dbReference>
<dbReference type="FunFam" id="2.60.40.10:FF:000841">
    <property type="entry name" value="obscurin isoform X4"/>
    <property type="match status" value="1"/>
</dbReference>
<dbReference type="SUPFAM" id="SSF48726">
    <property type="entry name" value="Immunoglobulin"/>
    <property type="match status" value="54"/>
</dbReference>